<name>A0A173VLW6_EUBRA</name>
<dbReference type="AlphaFoldDB" id="A0A173VLW6"/>
<dbReference type="Proteomes" id="UP000095492">
    <property type="component" value="Unassembled WGS sequence"/>
</dbReference>
<evidence type="ECO:0000313" key="2">
    <source>
        <dbReference type="Proteomes" id="UP000095492"/>
    </source>
</evidence>
<dbReference type="EMBL" id="CYYA01000038">
    <property type="protein sequence ID" value="CUN27626.1"/>
    <property type="molecule type" value="Genomic_DNA"/>
</dbReference>
<proteinExistence type="predicted"/>
<accession>A0A173VLW6</accession>
<organism evidence="1 2">
    <name type="scientific">Eubacterium ramulus</name>
    <dbReference type="NCBI Taxonomy" id="39490"/>
    <lineage>
        <taxon>Bacteria</taxon>
        <taxon>Bacillati</taxon>
        <taxon>Bacillota</taxon>
        <taxon>Clostridia</taxon>
        <taxon>Eubacteriales</taxon>
        <taxon>Eubacteriaceae</taxon>
        <taxon>Eubacterium</taxon>
    </lineage>
</organism>
<evidence type="ECO:0000313" key="1">
    <source>
        <dbReference type="EMBL" id="CUN27626.1"/>
    </source>
</evidence>
<gene>
    <name evidence="1" type="ORF">ERS852448_03030</name>
</gene>
<sequence length="48" mass="5621">MRQPILKKLLETRKKLLTKMTACDSLIWLSLETATKKNKKVVDKHLNI</sequence>
<protein>
    <submittedName>
        <fullName evidence="1">Uncharacterized protein</fullName>
    </submittedName>
</protein>
<reference evidence="1 2" key="1">
    <citation type="submission" date="2015-09" db="EMBL/GenBank/DDBJ databases">
        <authorList>
            <consortium name="Pathogen Informatics"/>
        </authorList>
    </citation>
    <scope>NUCLEOTIDE SEQUENCE [LARGE SCALE GENOMIC DNA]</scope>
    <source>
        <strain evidence="1 2">2789STDY5608891</strain>
    </source>
</reference>